<sequence length="119" mass="13855">MLIDQLLNSKFFEEAKLVEIEDIGSIALKGHAMNAKFLKMTIFMKVSLEESNRETLRDVPLQIKVLIGLQYKFTTHLESIKIFGTLNRDVGVNNRKVREWKRLRVGDIVQVEKDEFFPC</sequence>
<accession>A0A835PYS2</accession>
<comment type="caution">
    <text evidence="1">The sequence shown here is derived from an EMBL/GenBank/DDBJ whole genome shotgun (WGS) entry which is preliminary data.</text>
</comment>
<dbReference type="EMBL" id="JADCNM010000012">
    <property type="protein sequence ID" value="KAG0459962.1"/>
    <property type="molecule type" value="Genomic_DNA"/>
</dbReference>
<dbReference type="AlphaFoldDB" id="A0A835PYS2"/>
<proteinExistence type="predicted"/>
<dbReference type="Proteomes" id="UP000639772">
    <property type="component" value="Chromosome 12"/>
</dbReference>
<reference evidence="1 2" key="1">
    <citation type="journal article" date="2020" name="Nat. Food">
        <title>A phased Vanilla planifolia genome enables genetic improvement of flavour and production.</title>
        <authorList>
            <person name="Hasing T."/>
            <person name="Tang H."/>
            <person name="Brym M."/>
            <person name="Khazi F."/>
            <person name="Huang T."/>
            <person name="Chambers A.H."/>
        </authorList>
    </citation>
    <scope>NUCLEOTIDE SEQUENCE [LARGE SCALE GENOMIC DNA]</scope>
    <source>
        <tissue evidence="1">Leaf</tissue>
    </source>
</reference>
<evidence type="ECO:0000313" key="1">
    <source>
        <dbReference type="EMBL" id="KAG0459962.1"/>
    </source>
</evidence>
<evidence type="ECO:0000313" key="2">
    <source>
        <dbReference type="Proteomes" id="UP000639772"/>
    </source>
</evidence>
<protein>
    <submittedName>
        <fullName evidence="1">Uncharacterized protein</fullName>
    </submittedName>
</protein>
<gene>
    <name evidence="1" type="ORF">HPP92_023090</name>
</gene>
<organism evidence="1 2">
    <name type="scientific">Vanilla planifolia</name>
    <name type="common">Vanilla</name>
    <dbReference type="NCBI Taxonomy" id="51239"/>
    <lineage>
        <taxon>Eukaryota</taxon>
        <taxon>Viridiplantae</taxon>
        <taxon>Streptophyta</taxon>
        <taxon>Embryophyta</taxon>
        <taxon>Tracheophyta</taxon>
        <taxon>Spermatophyta</taxon>
        <taxon>Magnoliopsida</taxon>
        <taxon>Liliopsida</taxon>
        <taxon>Asparagales</taxon>
        <taxon>Orchidaceae</taxon>
        <taxon>Vanilloideae</taxon>
        <taxon>Vanilleae</taxon>
        <taxon>Vanilla</taxon>
    </lineage>
</organism>
<name>A0A835PYS2_VANPL</name>